<protein>
    <recommendedName>
        <fullName evidence="5">PEP-CTERM protein-sorting domain-containing protein</fullName>
    </recommendedName>
</protein>
<sequence length="64" mass="7248">MKKSILLFLFIVLVRISVFAQPPPPNDGVDDIPAPIDNHIWIVMLLGLILGLYFIFSKKSVLRN</sequence>
<feature type="transmembrane region" description="Helical" evidence="1">
    <location>
        <begin position="39"/>
        <end position="56"/>
    </location>
</feature>
<feature type="chain" id="PRO_5047462236" description="PEP-CTERM protein-sorting domain-containing protein" evidence="2">
    <location>
        <begin position="21"/>
        <end position="64"/>
    </location>
</feature>
<evidence type="ECO:0000256" key="1">
    <source>
        <dbReference type="SAM" id="Phobius"/>
    </source>
</evidence>
<accession>A0ABW3GUG6</accession>
<evidence type="ECO:0000313" key="3">
    <source>
        <dbReference type="EMBL" id="MFD0932441.1"/>
    </source>
</evidence>
<feature type="signal peptide" evidence="2">
    <location>
        <begin position="1"/>
        <end position="20"/>
    </location>
</feature>
<keyword evidence="1" id="KW-0472">Membrane</keyword>
<keyword evidence="1" id="KW-0812">Transmembrane</keyword>
<organism evidence="3 4">
    <name type="scientific">Psychroflexus salinarum</name>
    <dbReference type="NCBI Taxonomy" id="546024"/>
    <lineage>
        <taxon>Bacteria</taxon>
        <taxon>Pseudomonadati</taxon>
        <taxon>Bacteroidota</taxon>
        <taxon>Flavobacteriia</taxon>
        <taxon>Flavobacteriales</taxon>
        <taxon>Flavobacteriaceae</taxon>
        <taxon>Psychroflexus</taxon>
    </lineage>
</organism>
<reference evidence="4" key="1">
    <citation type="journal article" date="2019" name="Int. J. Syst. Evol. Microbiol.">
        <title>The Global Catalogue of Microorganisms (GCM) 10K type strain sequencing project: providing services to taxonomists for standard genome sequencing and annotation.</title>
        <authorList>
            <consortium name="The Broad Institute Genomics Platform"/>
            <consortium name="The Broad Institute Genome Sequencing Center for Infectious Disease"/>
            <person name="Wu L."/>
            <person name="Ma J."/>
        </authorList>
    </citation>
    <scope>NUCLEOTIDE SEQUENCE [LARGE SCALE GENOMIC DNA]</scope>
    <source>
        <strain evidence="4">CCUG 56752</strain>
    </source>
</reference>
<evidence type="ECO:0000313" key="4">
    <source>
        <dbReference type="Proteomes" id="UP001597049"/>
    </source>
</evidence>
<keyword evidence="1" id="KW-1133">Transmembrane helix</keyword>
<dbReference type="EMBL" id="JBHTIV010000007">
    <property type="protein sequence ID" value="MFD0932441.1"/>
    <property type="molecule type" value="Genomic_DNA"/>
</dbReference>
<dbReference type="RefSeq" id="WP_379657763.1">
    <property type="nucleotide sequence ID" value="NZ_JBHTIV010000007.1"/>
</dbReference>
<keyword evidence="2" id="KW-0732">Signal</keyword>
<name>A0ABW3GUG6_9FLAO</name>
<gene>
    <name evidence="3" type="ORF">ACFQ0R_07500</name>
</gene>
<evidence type="ECO:0000256" key="2">
    <source>
        <dbReference type="SAM" id="SignalP"/>
    </source>
</evidence>
<evidence type="ECO:0008006" key="5">
    <source>
        <dbReference type="Google" id="ProtNLM"/>
    </source>
</evidence>
<comment type="caution">
    <text evidence="3">The sequence shown here is derived from an EMBL/GenBank/DDBJ whole genome shotgun (WGS) entry which is preliminary data.</text>
</comment>
<dbReference type="Proteomes" id="UP001597049">
    <property type="component" value="Unassembled WGS sequence"/>
</dbReference>
<keyword evidence="4" id="KW-1185">Reference proteome</keyword>
<proteinExistence type="predicted"/>